<gene>
    <name evidence="5" type="ORF">POPTR_017G015101</name>
</gene>
<proteinExistence type="predicted"/>
<protein>
    <recommendedName>
        <fullName evidence="7">NB-ARC domain-containing protein</fullName>
    </recommendedName>
</protein>
<evidence type="ECO:0000259" key="3">
    <source>
        <dbReference type="Pfam" id="PF23559"/>
    </source>
</evidence>
<dbReference type="InterPro" id="IPR032675">
    <property type="entry name" value="LRR_dom_sf"/>
</dbReference>
<dbReference type="EMBL" id="CM009306">
    <property type="protein sequence ID" value="RQP01785.1"/>
    <property type="molecule type" value="Genomic_DNA"/>
</dbReference>
<organism evidence="5 6">
    <name type="scientific">Populus trichocarpa</name>
    <name type="common">Western balsam poplar</name>
    <name type="synonym">Populus balsamifera subsp. trichocarpa</name>
    <dbReference type="NCBI Taxonomy" id="3694"/>
    <lineage>
        <taxon>Eukaryota</taxon>
        <taxon>Viridiplantae</taxon>
        <taxon>Streptophyta</taxon>
        <taxon>Embryophyta</taxon>
        <taxon>Tracheophyta</taxon>
        <taxon>Spermatophyta</taxon>
        <taxon>Magnoliopsida</taxon>
        <taxon>eudicotyledons</taxon>
        <taxon>Gunneridae</taxon>
        <taxon>Pentapetalae</taxon>
        <taxon>rosids</taxon>
        <taxon>fabids</taxon>
        <taxon>Malpighiales</taxon>
        <taxon>Salicaceae</taxon>
        <taxon>Saliceae</taxon>
        <taxon>Populus</taxon>
    </lineage>
</organism>
<dbReference type="Pfam" id="PF25019">
    <property type="entry name" value="LRR_R13L1-DRL21"/>
    <property type="match status" value="1"/>
</dbReference>
<dbReference type="GO" id="GO:0098542">
    <property type="term" value="P:defense response to other organism"/>
    <property type="evidence" value="ECO:0000318"/>
    <property type="project" value="GO_Central"/>
</dbReference>
<sequence length="486" mass="55057">MDGTWFFIPARGVEEMEDIGEKYFDDLVSRSFFRQSLYAPSYFSMHDIISDLVEYVSGEFCFKLGINESGSGLEGEHSCSLPERTRYLSITSAAVRTFRSIHGVQHLRALFPLYIFGEDDSEALNDIWLNLKRLRRLSLCHLKDISSQLLNSIGNLKHLRHLDLSRTAIKRLPKSVCTLYYLQSLLLKKSRHLMQLPSNLFNLVALQHLDIEGTNLKKMPPKMGKLTRLRTLQYYVVGKERGSSMKELGKLSHLRKKLSIRNLRDVANAQDALDANLKGKKKIEELRLIWDGNTDDTQQEREVLEKLEPSEIVKQLAIKGYGGTMFPDWLGNSSFLNMVALTLSGCKNCISLPPLGQLPSLEELHIEGFDDVVAVSSEFYGSDPSMEKPFKSLKILKFEGMRNWQEWKTDVAGAFPHLANLLIAGCPELTNGLPNYLPSLLILEIQACPQLVVSIPEAPLLTEINVKVTKTFIPSHRWNALSDEDC</sequence>
<dbReference type="OMA" id="CENCVIL"/>
<dbReference type="InParanoid" id="A0A3N7HYZ9"/>
<evidence type="ECO:0008006" key="7">
    <source>
        <dbReference type="Google" id="ProtNLM"/>
    </source>
</evidence>
<keyword evidence="6" id="KW-1185">Reference proteome</keyword>
<feature type="domain" description="R13L1/DRL21-like LRR repeat region" evidence="4">
    <location>
        <begin position="245"/>
        <end position="368"/>
    </location>
</feature>
<dbReference type="AlphaFoldDB" id="A0A3N7HYZ9"/>
<evidence type="ECO:0000259" key="4">
    <source>
        <dbReference type="Pfam" id="PF25019"/>
    </source>
</evidence>
<evidence type="ECO:0000313" key="5">
    <source>
        <dbReference type="EMBL" id="RQP01785.1"/>
    </source>
</evidence>
<keyword evidence="2" id="KW-0677">Repeat</keyword>
<evidence type="ECO:0000256" key="2">
    <source>
        <dbReference type="ARBA" id="ARBA00022737"/>
    </source>
</evidence>
<evidence type="ECO:0000256" key="1">
    <source>
        <dbReference type="ARBA" id="ARBA00022614"/>
    </source>
</evidence>
<dbReference type="Proteomes" id="UP000006729">
    <property type="component" value="Chromosome 17"/>
</dbReference>
<evidence type="ECO:0000313" key="6">
    <source>
        <dbReference type="Proteomes" id="UP000006729"/>
    </source>
</evidence>
<dbReference type="InterPro" id="IPR056789">
    <property type="entry name" value="LRR_R13L1-DRL21"/>
</dbReference>
<dbReference type="Gene3D" id="3.80.10.10">
    <property type="entry name" value="Ribonuclease Inhibitor"/>
    <property type="match status" value="1"/>
</dbReference>
<dbReference type="InterPro" id="IPR003591">
    <property type="entry name" value="Leu-rich_rpt_typical-subtyp"/>
</dbReference>
<dbReference type="Pfam" id="PF23559">
    <property type="entry name" value="WHD_DRP"/>
    <property type="match status" value="1"/>
</dbReference>
<feature type="domain" description="Disease resistance protein winged helix" evidence="3">
    <location>
        <begin position="7"/>
        <end position="53"/>
    </location>
</feature>
<dbReference type="InterPro" id="IPR058922">
    <property type="entry name" value="WHD_DRP"/>
</dbReference>
<keyword evidence="1" id="KW-0433">Leucine-rich repeat</keyword>
<dbReference type="SMART" id="SM00369">
    <property type="entry name" value="LRR_TYP"/>
    <property type="match status" value="2"/>
</dbReference>
<dbReference type="PANTHER" id="PTHR47186:SF18">
    <property type="entry name" value="RX N-TERMINAL DOMAIN-CONTAINING PROTEIN"/>
    <property type="match status" value="1"/>
</dbReference>
<dbReference type="PANTHER" id="PTHR47186">
    <property type="entry name" value="LEUCINE-RICH REPEAT-CONTAINING PROTEIN 57"/>
    <property type="match status" value="1"/>
</dbReference>
<reference evidence="5 6" key="1">
    <citation type="journal article" date="2006" name="Science">
        <title>The genome of black cottonwood, Populus trichocarpa (Torr. &amp; Gray).</title>
        <authorList>
            <person name="Tuskan G.A."/>
            <person name="Difazio S."/>
            <person name="Jansson S."/>
            <person name="Bohlmann J."/>
            <person name="Grigoriev I."/>
            <person name="Hellsten U."/>
            <person name="Putnam N."/>
            <person name="Ralph S."/>
            <person name="Rombauts S."/>
            <person name="Salamov A."/>
            <person name="Schein J."/>
            <person name="Sterck L."/>
            <person name="Aerts A."/>
            <person name="Bhalerao R.R."/>
            <person name="Bhalerao R.P."/>
            <person name="Blaudez D."/>
            <person name="Boerjan W."/>
            <person name="Brun A."/>
            <person name="Brunner A."/>
            <person name="Busov V."/>
            <person name="Campbell M."/>
            <person name="Carlson J."/>
            <person name="Chalot M."/>
            <person name="Chapman J."/>
            <person name="Chen G.L."/>
            <person name="Cooper D."/>
            <person name="Coutinho P.M."/>
            <person name="Couturier J."/>
            <person name="Covert S."/>
            <person name="Cronk Q."/>
            <person name="Cunningham R."/>
            <person name="Davis J."/>
            <person name="Degroeve S."/>
            <person name="Dejardin A."/>
            <person name="Depamphilis C."/>
            <person name="Detter J."/>
            <person name="Dirks B."/>
            <person name="Dubchak I."/>
            <person name="Duplessis S."/>
            <person name="Ehlting J."/>
            <person name="Ellis B."/>
            <person name="Gendler K."/>
            <person name="Goodstein D."/>
            <person name="Gribskov M."/>
            <person name="Grimwood J."/>
            <person name="Groover A."/>
            <person name="Gunter L."/>
            <person name="Hamberger B."/>
            <person name="Heinze B."/>
            <person name="Helariutta Y."/>
            <person name="Henrissat B."/>
            <person name="Holligan D."/>
            <person name="Holt R."/>
            <person name="Huang W."/>
            <person name="Islam-Faridi N."/>
            <person name="Jones S."/>
            <person name="Jones-Rhoades M."/>
            <person name="Jorgensen R."/>
            <person name="Joshi C."/>
            <person name="Kangasjarvi J."/>
            <person name="Karlsson J."/>
            <person name="Kelleher C."/>
            <person name="Kirkpatrick R."/>
            <person name="Kirst M."/>
            <person name="Kohler A."/>
            <person name="Kalluri U."/>
            <person name="Larimer F."/>
            <person name="Leebens-Mack J."/>
            <person name="Leple J.C."/>
            <person name="Locascio P."/>
            <person name="Lou Y."/>
            <person name="Lucas S."/>
            <person name="Martin F."/>
            <person name="Montanini B."/>
            <person name="Napoli C."/>
            <person name="Nelson D.R."/>
            <person name="Nelson C."/>
            <person name="Nieminen K."/>
            <person name="Nilsson O."/>
            <person name="Pereda V."/>
            <person name="Peter G."/>
            <person name="Philippe R."/>
            <person name="Pilate G."/>
            <person name="Poliakov A."/>
            <person name="Razumovskaya J."/>
            <person name="Richardson P."/>
            <person name="Rinaldi C."/>
            <person name="Ritland K."/>
            <person name="Rouze P."/>
            <person name="Ryaboy D."/>
            <person name="Schmutz J."/>
            <person name="Schrader J."/>
            <person name="Segerman B."/>
            <person name="Shin H."/>
            <person name="Siddiqui A."/>
            <person name="Sterky F."/>
            <person name="Terry A."/>
            <person name="Tsai C.J."/>
            <person name="Uberbacher E."/>
            <person name="Unneberg P."/>
            <person name="Vahala J."/>
            <person name="Wall K."/>
            <person name="Wessler S."/>
            <person name="Yang G."/>
            <person name="Yin T."/>
            <person name="Douglas C."/>
            <person name="Marra M."/>
            <person name="Sandberg G."/>
            <person name="Van de Peer Y."/>
            <person name="Rokhsar D."/>
        </authorList>
    </citation>
    <scope>NUCLEOTIDE SEQUENCE [LARGE SCALE GENOMIC DNA]</scope>
    <source>
        <strain evidence="6">cv. Nisqually</strain>
    </source>
</reference>
<dbReference type="Gramene" id="Potri.017G015101.1.v4.1">
    <property type="protein sequence ID" value="Potri.017G015101.1.v4.1"/>
    <property type="gene ID" value="Potri.017G015101.v4.1"/>
</dbReference>
<accession>A0A3N7HYZ9</accession>
<name>A0A3N7HYZ9_POPTR</name>
<dbReference type="SUPFAM" id="SSF52058">
    <property type="entry name" value="L domain-like"/>
    <property type="match status" value="1"/>
</dbReference>